<keyword evidence="1" id="KW-0547">Nucleotide-binding</keyword>
<dbReference type="Gene3D" id="3.40.50.300">
    <property type="entry name" value="P-loop containing nucleotide triphosphate hydrolases"/>
    <property type="match status" value="2"/>
</dbReference>
<evidence type="ECO:0000313" key="5">
    <source>
        <dbReference type="EMBL" id="MCZ0862957.1"/>
    </source>
</evidence>
<protein>
    <submittedName>
        <fullName evidence="5">DEAD/DEAH box helicase</fullName>
    </submittedName>
</protein>
<dbReference type="SMART" id="SM00487">
    <property type="entry name" value="DEXDc"/>
    <property type="match status" value="1"/>
</dbReference>
<dbReference type="GO" id="GO:0004386">
    <property type="term" value="F:helicase activity"/>
    <property type="evidence" value="ECO:0007669"/>
    <property type="project" value="UniProtKB-KW"/>
</dbReference>
<dbReference type="Pfam" id="PF09369">
    <property type="entry name" value="MZB"/>
    <property type="match status" value="1"/>
</dbReference>
<dbReference type="SMART" id="SM00490">
    <property type="entry name" value="HELICc"/>
    <property type="match status" value="1"/>
</dbReference>
<dbReference type="SUPFAM" id="SSF52540">
    <property type="entry name" value="P-loop containing nucleoside triphosphate hydrolases"/>
    <property type="match status" value="1"/>
</dbReference>
<evidence type="ECO:0000259" key="3">
    <source>
        <dbReference type="PROSITE" id="PS51192"/>
    </source>
</evidence>
<dbReference type="InterPro" id="IPR011545">
    <property type="entry name" value="DEAD/DEAH_box_helicase_dom"/>
</dbReference>
<evidence type="ECO:0000256" key="1">
    <source>
        <dbReference type="ARBA" id="ARBA00022741"/>
    </source>
</evidence>
<keyword evidence="5" id="KW-0378">Hydrolase</keyword>
<dbReference type="PANTHER" id="PTHR47957">
    <property type="entry name" value="ATP-DEPENDENT HELICASE HRQ1"/>
    <property type="match status" value="1"/>
</dbReference>
<dbReference type="InterPro" id="IPR018973">
    <property type="entry name" value="MZB"/>
</dbReference>
<dbReference type="InterPro" id="IPR055227">
    <property type="entry name" value="HRQ1_WHD"/>
</dbReference>
<comment type="caution">
    <text evidence="5">The sequence shown here is derived from an EMBL/GenBank/DDBJ whole genome shotgun (WGS) entry which is preliminary data.</text>
</comment>
<dbReference type="CDD" id="cd18797">
    <property type="entry name" value="SF2_C_Hrq"/>
    <property type="match status" value="1"/>
</dbReference>
<keyword evidence="6" id="KW-1185">Reference proteome</keyword>
<dbReference type="Pfam" id="PF00270">
    <property type="entry name" value="DEAD"/>
    <property type="match status" value="1"/>
</dbReference>
<evidence type="ECO:0000313" key="6">
    <source>
        <dbReference type="Proteomes" id="UP001141336"/>
    </source>
</evidence>
<feature type="domain" description="Helicase ATP-binding" evidence="3">
    <location>
        <begin position="47"/>
        <end position="226"/>
    </location>
</feature>
<feature type="domain" description="Helicase C-terminal" evidence="4">
    <location>
        <begin position="250"/>
        <end position="424"/>
    </location>
</feature>
<dbReference type="PROSITE" id="PS51194">
    <property type="entry name" value="HELICASE_CTER"/>
    <property type="match status" value="1"/>
</dbReference>
<dbReference type="Pfam" id="PF00271">
    <property type="entry name" value="Helicase_C"/>
    <property type="match status" value="1"/>
</dbReference>
<proteinExistence type="predicted"/>
<dbReference type="PROSITE" id="PS51192">
    <property type="entry name" value="HELICASE_ATP_BIND_1"/>
    <property type="match status" value="1"/>
</dbReference>
<dbReference type="Proteomes" id="UP001141336">
    <property type="component" value="Unassembled WGS sequence"/>
</dbReference>
<name>A0ABT4IMI1_9EURY</name>
<evidence type="ECO:0000259" key="4">
    <source>
        <dbReference type="PROSITE" id="PS51194"/>
    </source>
</evidence>
<accession>A0ABT4IMI1</accession>
<reference evidence="5" key="1">
    <citation type="submission" date="2022-12" db="EMBL/GenBank/DDBJ databases">
        <title>Isolation and characterisation of novel Methanocorpusculum spp. from native Australian herbivores indicates the genus is ancestrally host-associated.</title>
        <authorList>
            <person name="Volmer J.G."/>
            <person name="Soo R.M."/>
            <person name="Evans P.N."/>
            <person name="Hoedt E.C."/>
            <person name="Astorga Alsina A.L."/>
            <person name="Woodcroft B.J."/>
            <person name="Tyson G.W."/>
            <person name="Hugenholtz P."/>
            <person name="Morrison M."/>
        </authorList>
    </citation>
    <scope>NUCLEOTIDE SEQUENCE</scope>
    <source>
        <strain evidence="5">CW153</strain>
    </source>
</reference>
<dbReference type="InterPro" id="IPR014001">
    <property type="entry name" value="Helicase_ATP-bd"/>
</dbReference>
<gene>
    <name evidence="5" type="ORF">O0S09_06805</name>
</gene>
<dbReference type="PANTHER" id="PTHR47957:SF3">
    <property type="entry name" value="ATP-DEPENDENT HELICASE HRQ1"/>
    <property type="match status" value="1"/>
</dbReference>
<dbReference type="CDD" id="cd17923">
    <property type="entry name" value="DEXHc_Hrq1-like"/>
    <property type="match status" value="1"/>
</dbReference>
<dbReference type="RefSeq" id="WP_268923219.1">
    <property type="nucleotide sequence ID" value="NZ_JAPTGC010000008.1"/>
</dbReference>
<evidence type="ECO:0000256" key="2">
    <source>
        <dbReference type="ARBA" id="ARBA00022840"/>
    </source>
</evidence>
<keyword evidence="2" id="KW-0067">ATP-binding</keyword>
<dbReference type="EMBL" id="JAPTGC010000008">
    <property type="protein sequence ID" value="MCZ0862957.1"/>
    <property type="molecule type" value="Genomic_DNA"/>
</dbReference>
<dbReference type="InterPro" id="IPR027417">
    <property type="entry name" value="P-loop_NTPase"/>
</dbReference>
<organism evidence="5 6">
    <name type="scientific">Methanocorpusculum vombati</name>
    <dbReference type="NCBI Taxonomy" id="3002864"/>
    <lineage>
        <taxon>Archaea</taxon>
        <taxon>Methanobacteriati</taxon>
        <taxon>Methanobacteriota</taxon>
        <taxon>Stenosarchaea group</taxon>
        <taxon>Methanomicrobia</taxon>
        <taxon>Methanomicrobiales</taxon>
        <taxon>Methanocorpusculaceae</taxon>
        <taxon>Methanocorpusculum</taxon>
    </lineage>
</organism>
<dbReference type="InterPro" id="IPR001650">
    <property type="entry name" value="Helicase_C-like"/>
</dbReference>
<keyword evidence="5" id="KW-0347">Helicase</keyword>
<dbReference type="Pfam" id="PF22982">
    <property type="entry name" value="WHD_HRQ1"/>
    <property type="match status" value="1"/>
</dbReference>
<sequence>MEPEMHTRVFPARSAVYKEPAVLPSPALREYLQSQNIRLYTHQADSYDAIMQGENIILTTPTASGKTLAYTLPVLENLMQNRDATALFIYPTKALTRDQLAVLQKLDKELSAKTRPAIYDGDTPRDARSKIRSSSRIILTNMYELHQILAWRMQWGDFWANLSFVIIDEAHRYRGIFGSHIALLLRRLRRVCRYYDARPQFILSSATIGDASSFAKTLTGAAAREIADDGSPRAQQTFRLYNPWSSGKSSLSATADLIRDQVQSGMQTLCFTKSRNMAEITALRCREEMPAGRISSYRGGYRPKERRDIEKNLKGGDIAGVISTNALELGIDVGSLDSVIISGFPGTMMSVRQQAGRAGRSGKDALITFVANLNPLDQYFMRCPDAFFDAPYEHPILDLENPYVLRQHLLCAAAELPYRTERDAEYFGEFAAEIVRSLKEEHLLASTPKGYVYCGTEPPAQQVSLSGRTSGTCTVMYGSRVLETMDESQMFREAYPGAVLFHQGDRYRVEEADRKSLIVRVRKITDNYHTRPLSVTDVRILSREKTCRHGDLLVHYGSVSVCSQMIGYSVLEYDQIVSTHSLDVPPLEFTTKACWIVPECCDEISPADLAGALHGAEHALIAAMPVHVLCDRSDIGGVSTPFHPDVGDAAIFIYDGVPGGVGLAEKAAEVFLDILCLARDMVSRCSCESGCPACIHSPKCGNNNQPLSKTGTVTLLSCLSQGLKTENP</sequence>